<reference evidence="1 2" key="1">
    <citation type="submission" date="2016-10" db="EMBL/GenBank/DDBJ databases">
        <authorList>
            <person name="de Groot N.N."/>
        </authorList>
    </citation>
    <scope>NUCLEOTIDE SEQUENCE [LARGE SCALE GENOMIC DNA]</scope>
    <source>
        <strain evidence="1 2">ASO4-2</strain>
    </source>
</reference>
<keyword evidence="2" id="KW-1185">Reference proteome</keyword>
<organism evidence="1 2">
    <name type="scientific">Desulfonatronum thiosulfatophilum</name>
    <dbReference type="NCBI Taxonomy" id="617002"/>
    <lineage>
        <taxon>Bacteria</taxon>
        <taxon>Pseudomonadati</taxon>
        <taxon>Thermodesulfobacteriota</taxon>
        <taxon>Desulfovibrionia</taxon>
        <taxon>Desulfovibrionales</taxon>
        <taxon>Desulfonatronaceae</taxon>
        <taxon>Desulfonatronum</taxon>
    </lineage>
</organism>
<gene>
    <name evidence="1" type="ORF">SAMN05660653_01531</name>
</gene>
<evidence type="ECO:0000313" key="1">
    <source>
        <dbReference type="EMBL" id="SDB32354.1"/>
    </source>
</evidence>
<dbReference type="Proteomes" id="UP000198771">
    <property type="component" value="Unassembled WGS sequence"/>
</dbReference>
<sequence>MAAIVYDPVQFHKKMNKMRKAGGRAGIAVRQAEAVIQELADSDQMDQRLCSKLTQYGDARIQNCFKFNLVSGYRLVLTKKEGLFVILFLGTHNETDHWIRNNAGIRPDLAAGEVVPALEPAAERLSESSICENHEKPDFMHDIDKPLHEFIDQKTLQEIFRGICNQPRKSLNLEQCL</sequence>
<accession>A0A1G6CHL2</accession>
<protein>
    <submittedName>
        <fullName evidence="1">Uncharacterized protein</fullName>
    </submittedName>
</protein>
<dbReference type="OrthoDB" id="5420793at2"/>
<evidence type="ECO:0000313" key="2">
    <source>
        <dbReference type="Proteomes" id="UP000198771"/>
    </source>
</evidence>
<dbReference type="AlphaFoldDB" id="A0A1G6CHL2"/>
<dbReference type="STRING" id="617002.SAMN05660653_01531"/>
<name>A0A1G6CHL2_9BACT</name>
<proteinExistence type="predicted"/>
<dbReference type="EMBL" id="FMXO01000008">
    <property type="protein sequence ID" value="SDB32354.1"/>
    <property type="molecule type" value="Genomic_DNA"/>
</dbReference>
<dbReference type="RefSeq" id="WP_139162950.1">
    <property type="nucleotide sequence ID" value="NZ_FMXO01000008.1"/>
</dbReference>